<proteinExistence type="predicted"/>
<gene>
    <name evidence="1" type="ORF">MARPO_YA0060</name>
</gene>
<keyword evidence="2" id="KW-1185">Reference proteome</keyword>
<accession>A0A2R6VX85</accession>
<protein>
    <submittedName>
        <fullName evidence="1">Uncharacterized protein</fullName>
    </submittedName>
</protein>
<reference evidence="2" key="1">
    <citation type="journal article" date="2017" name="Cell">
        <title>Insights into land plant evolution garnered from the Marchantia polymorpha genome.</title>
        <authorList>
            <person name="Bowman J.L."/>
            <person name="Kohchi T."/>
            <person name="Yamato K.T."/>
            <person name="Jenkins J."/>
            <person name="Shu S."/>
            <person name="Ishizaki K."/>
            <person name="Yamaoka S."/>
            <person name="Nishihama R."/>
            <person name="Nakamura Y."/>
            <person name="Berger F."/>
            <person name="Adam C."/>
            <person name="Aki S.S."/>
            <person name="Althoff F."/>
            <person name="Araki T."/>
            <person name="Arteaga-Vazquez M.A."/>
            <person name="Balasubrmanian S."/>
            <person name="Barry K."/>
            <person name="Bauer D."/>
            <person name="Boehm C.R."/>
            <person name="Briginshaw L."/>
            <person name="Caballero-Perez J."/>
            <person name="Catarino B."/>
            <person name="Chen F."/>
            <person name="Chiyoda S."/>
            <person name="Chovatia M."/>
            <person name="Davies K.M."/>
            <person name="Delmans M."/>
            <person name="Demura T."/>
            <person name="Dierschke T."/>
            <person name="Dolan L."/>
            <person name="Dorantes-Acosta A.E."/>
            <person name="Eklund D.M."/>
            <person name="Florent S.N."/>
            <person name="Flores-Sandoval E."/>
            <person name="Fujiyama A."/>
            <person name="Fukuzawa H."/>
            <person name="Galik B."/>
            <person name="Grimanelli D."/>
            <person name="Grimwood J."/>
            <person name="Grossniklaus U."/>
            <person name="Hamada T."/>
            <person name="Haseloff J."/>
            <person name="Hetherington A.J."/>
            <person name="Higo A."/>
            <person name="Hirakawa Y."/>
            <person name="Hundley H.N."/>
            <person name="Ikeda Y."/>
            <person name="Inoue K."/>
            <person name="Inoue S.I."/>
            <person name="Ishida S."/>
            <person name="Jia Q."/>
            <person name="Kakita M."/>
            <person name="Kanazawa T."/>
            <person name="Kawai Y."/>
            <person name="Kawashima T."/>
            <person name="Kennedy M."/>
            <person name="Kinose K."/>
            <person name="Kinoshita T."/>
            <person name="Kohara Y."/>
            <person name="Koide E."/>
            <person name="Komatsu K."/>
            <person name="Kopischke S."/>
            <person name="Kubo M."/>
            <person name="Kyozuka J."/>
            <person name="Lagercrantz U."/>
            <person name="Lin S.S."/>
            <person name="Lindquist E."/>
            <person name="Lipzen A.M."/>
            <person name="Lu C.W."/>
            <person name="De Luna E."/>
            <person name="Martienssen R.A."/>
            <person name="Minamino N."/>
            <person name="Mizutani M."/>
            <person name="Mizutani M."/>
            <person name="Mochizuki N."/>
            <person name="Monte I."/>
            <person name="Mosher R."/>
            <person name="Nagasaki H."/>
            <person name="Nakagami H."/>
            <person name="Naramoto S."/>
            <person name="Nishitani K."/>
            <person name="Ohtani M."/>
            <person name="Okamoto T."/>
            <person name="Okumura M."/>
            <person name="Phillips J."/>
            <person name="Pollak B."/>
            <person name="Reinders A."/>
            <person name="Rovekamp M."/>
            <person name="Sano R."/>
            <person name="Sawa S."/>
            <person name="Schmid M.W."/>
            <person name="Shirakawa M."/>
            <person name="Solano R."/>
            <person name="Spunde A."/>
            <person name="Suetsugu N."/>
            <person name="Sugano S."/>
            <person name="Sugiyama A."/>
            <person name="Sun R."/>
            <person name="Suzuki Y."/>
            <person name="Takenaka M."/>
            <person name="Takezawa D."/>
            <person name="Tomogane H."/>
            <person name="Tsuzuki M."/>
            <person name="Ueda T."/>
            <person name="Umeda M."/>
            <person name="Ward J.M."/>
            <person name="Watanabe Y."/>
            <person name="Yazaki K."/>
            <person name="Yokoyama R."/>
            <person name="Yoshitake Y."/>
            <person name="Yotsui I."/>
            <person name="Zachgo S."/>
            <person name="Schmutz J."/>
        </authorList>
    </citation>
    <scope>NUCLEOTIDE SEQUENCE [LARGE SCALE GENOMIC DNA]</scope>
    <source>
        <strain evidence="2">Tak-1</strain>
    </source>
</reference>
<evidence type="ECO:0000313" key="2">
    <source>
        <dbReference type="Proteomes" id="UP000244005"/>
    </source>
</evidence>
<dbReference type="AlphaFoldDB" id="A0A2R6VX85"/>
<dbReference type="EMBL" id="KZ772944">
    <property type="protein sequence ID" value="PTQ26214.1"/>
    <property type="molecule type" value="Genomic_DNA"/>
</dbReference>
<dbReference type="OrthoDB" id="413361at2759"/>
<organism evidence="1 2">
    <name type="scientific">Marchantia polymorpha</name>
    <name type="common">Common liverwort</name>
    <name type="synonym">Marchantia aquatica</name>
    <dbReference type="NCBI Taxonomy" id="3197"/>
    <lineage>
        <taxon>Eukaryota</taxon>
        <taxon>Viridiplantae</taxon>
        <taxon>Streptophyta</taxon>
        <taxon>Embryophyta</taxon>
        <taxon>Marchantiophyta</taxon>
        <taxon>Marchantiopsida</taxon>
        <taxon>Marchantiidae</taxon>
        <taxon>Marchantiales</taxon>
        <taxon>Marchantiaceae</taxon>
        <taxon>Marchantia</taxon>
    </lineage>
</organism>
<evidence type="ECO:0000313" key="1">
    <source>
        <dbReference type="EMBL" id="PTQ26214.1"/>
    </source>
</evidence>
<dbReference type="Proteomes" id="UP000244005">
    <property type="component" value="Chromosome Y"/>
</dbReference>
<sequence length="169" mass="19065">MADSKPIDTPMEPGLKLSVLNSLKSMGENEEIKDIPYQAPIGNLMWVGFGKVRLYTQGRQQIVDSQGFCCRCSNEDRLPKMFGGKKASKRFPVSCSFWKRFVAYGQRYQNITPCPVHEKSSGSTVVAKKVSRGPSCNSVKLCFDKDWVWLKGYLRQHTETSTDAWSLSV</sequence>
<name>A0A2R6VX85_MARPO</name>